<proteinExistence type="predicted"/>
<dbReference type="Pfam" id="PF00953">
    <property type="entry name" value="Glycos_transf_4"/>
    <property type="match status" value="1"/>
</dbReference>
<evidence type="ECO:0008006" key="11">
    <source>
        <dbReference type="Google" id="ProtNLM"/>
    </source>
</evidence>
<reference evidence="9 10" key="1">
    <citation type="submission" date="2013-11" db="EMBL/GenBank/DDBJ databases">
        <title>Metagenomic analysis of a methanogenic consortium involved in long chain n-alkane degradation.</title>
        <authorList>
            <person name="Davidova I.A."/>
            <person name="Callaghan A.V."/>
            <person name="Wawrik B."/>
            <person name="Pruitt S."/>
            <person name="Marks C."/>
            <person name="Duncan K.E."/>
            <person name="Suflita J.M."/>
        </authorList>
    </citation>
    <scope>NUCLEOTIDE SEQUENCE [LARGE SCALE GENOMIC DNA]</scope>
    <source>
        <strain evidence="9 10">SPR</strain>
    </source>
</reference>
<dbReference type="PANTHER" id="PTHR22926:SF3">
    <property type="entry name" value="UNDECAPRENYL-PHOSPHATE ALPHA-N-ACETYLGLUCOSAMINYL 1-PHOSPHATE TRANSFERASE"/>
    <property type="match status" value="1"/>
</dbReference>
<dbReference type="CDD" id="cd06853">
    <property type="entry name" value="GT_WecA_like"/>
    <property type="match status" value="1"/>
</dbReference>
<feature type="transmembrane region" description="Helical" evidence="8">
    <location>
        <begin position="43"/>
        <end position="62"/>
    </location>
</feature>
<evidence type="ECO:0000256" key="7">
    <source>
        <dbReference type="PIRSR" id="PIRSR600715-1"/>
    </source>
</evidence>
<organism evidence="9 10">
    <name type="scientific">Dethiosulfatarculus sandiegensis</name>
    <dbReference type="NCBI Taxonomy" id="1429043"/>
    <lineage>
        <taxon>Bacteria</taxon>
        <taxon>Pseudomonadati</taxon>
        <taxon>Thermodesulfobacteriota</taxon>
        <taxon>Desulfarculia</taxon>
        <taxon>Desulfarculales</taxon>
        <taxon>Desulfarculaceae</taxon>
        <taxon>Dethiosulfatarculus</taxon>
    </lineage>
</organism>
<dbReference type="Pfam" id="PF13727">
    <property type="entry name" value="CoA_binding_3"/>
    <property type="match status" value="1"/>
</dbReference>
<feature type="transmembrane region" description="Helical" evidence="8">
    <location>
        <begin position="389"/>
        <end position="411"/>
    </location>
</feature>
<dbReference type="RefSeq" id="WP_044346102.1">
    <property type="nucleotide sequence ID" value="NZ_AZAC01000001.1"/>
</dbReference>
<sequence length="588" mass="63978">MLLPFAIAFLVSVCLTPVLIFLARKMDWVVQPRDDRWHKKPTAVYGGVAIFIAFAVAFWASGSYTREFWVLAGSAGLLFLLGLWDDTWEMKPQVKFLAQLFVALFAVSQGVGIDSSLVPWPWLEIPLAVLWLVGITNAVNILDNMDGLSSGVVFIASSVLALGAWLSGSTGGGCSLAAILAGSALGFFIYNFNPAKIFMGDCGSMFLGFTLGGLALLSTGTTAHASQTAFAVLVPLGALVVPIFDTTLVSFQRSTHGRSIAQGGRDHSSHRLVFLGLSERRAVVLLLTISALGGFSILLLSRYATILTAVVVLVLLLVGLLFFGVYLGEVKVYDSGRKKRIQGSVLSGLVMHKKQLLQIVADLLLLSAAYTASWLLRFDGVLVPGEMTLLAKSLPILLAIKMACFWFFGLYRGEWRYLSVYDIIQIVKACVLGSLIHVLALVILFRFEGYSRAVMIIDMLLALVFVAGARSLIRVFREKVRGATGIPVLIMGAGDGGELLLRELRNNPNLNYIPVGFVDDDPAKQGSVIHGIHVMGTRGDIPKLVRKHQVGRVFISILSTKNHNFSDVFKTCEQMDIPCSRIQPIIKL</sequence>
<evidence type="ECO:0000256" key="4">
    <source>
        <dbReference type="ARBA" id="ARBA00022692"/>
    </source>
</evidence>
<keyword evidence="7" id="KW-0479">Metal-binding</keyword>
<dbReference type="OrthoDB" id="9783652at2"/>
<feature type="transmembrane region" description="Helical" evidence="8">
    <location>
        <begin position="147"/>
        <end position="166"/>
    </location>
</feature>
<feature type="transmembrane region" description="Helical" evidence="8">
    <location>
        <begin position="423"/>
        <end position="447"/>
    </location>
</feature>
<evidence type="ECO:0000256" key="6">
    <source>
        <dbReference type="ARBA" id="ARBA00023136"/>
    </source>
</evidence>
<comment type="caution">
    <text evidence="9">The sequence shown here is derived from an EMBL/GenBank/DDBJ whole genome shotgun (WGS) entry which is preliminary data.</text>
</comment>
<dbReference type="GO" id="GO:0046872">
    <property type="term" value="F:metal ion binding"/>
    <property type="evidence" value="ECO:0007669"/>
    <property type="project" value="UniProtKB-KW"/>
</dbReference>
<feature type="transmembrane region" description="Helical" evidence="8">
    <location>
        <begin position="125"/>
        <end position="142"/>
    </location>
</feature>
<dbReference type="AlphaFoldDB" id="A0A0D2GN49"/>
<dbReference type="PANTHER" id="PTHR22926">
    <property type="entry name" value="PHOSPHO-N-ACETYLMURAMOYL-PENTAPEPTIDE-TRANSFERASE"/>
    <property type="match status" value="1"/>
</dbReference>
<keyword evidence="2" id="KW-1003">Cell membrane</keyword>
<comment type="cofactor">
    <cofactor evidence="7">
        <name>Mg(2+)</name>
        <dbReference type="ChEBI" id="CHEBI:18420"/>
    </cofactor>
</comment>
<feature type="transmembrane region" description="Helical" evidence="8">
    <location>
        <begin position="282"/>
        <end position="300"/>
    </location>
</feature>
<feature type="transmembrane region" description="Helical" evidence="8">
    <location>
        <begin position="96"/>
        <end position="113"/>
    </location>
</feature>
<evidence type="ECO:0000256" key="8">
    <source>
        <dbReference type="SAM" id="Phobius"/>
    </source>
</evidence>
<keyword evidence="7" id="KW-0460">Magnesium</keyword>
<keyword evidence="3" id="KW-0808">Transferase</keyword>
<keyword evidence="4 8" id="KW-0812">Transmembrane</keyword>
<dbReference type="GO" id="GO:0016780">
    <property type="term" value="F:phosphotransferase activity, for other substituted phosphate groups"/>
    <property type="evidence" value="ECO:0007669"/>
    <property type="project" value="InterPro"/>
</dbReference>
<evidence type="ECO:0000256" key="1">
    <source>
        <dbReference type="ARBA" id="ARBA00004651"/>
    </source>
</evidence>
<dbReference type="Proteomes" id="UP000032233">
    <property type="component" value="Unassembled WGS sequence"/>
</dbReference>
<dbReference type="InterPro" id="IPR000715">
    <property type="entry name" value="Glycosyl_transferase_4"/>
</dbReference>
<dbReference type="InParanoid" id="A0A0D2GN49"/>
<dbReference type="STRING" id="1429043.X474_00575"/>
<feature type="binding site" evidence="7">
    <location>
        <position position="140"/>
    </location>
    <ligand>
        <name>Mg(2+)</name>
        <dbReference type="ChEBI" id="CHEBI:18420"/>
    </ligand>
</feature>
<feature type="transmembrane region" description="Helical" evidence="8">
    <location>
        <begin position="6"/>
        <end position="23"/>
    </location>
</feature>
<evidence type="ECO:0000256" key="2">
    <source>
        <dbReference type="ARBA" id="ARBA00022475"/>
    </source>
</evidence>
<dbReference type="InterPro" id="IPR029063">
    <property type="entry name" value="SAM-dependent_MTases_sf"/>
</dbReference>
<dbReference type="Gene3D" id="3.40.50.720">
    <property type="entry name" value="NAD(P)-binding Rossmann-like Domain"/>
    <property type="match status" value="1"/>
</dbReference>
<comment type="subcellular location">
    <subcellularLocation>
        <location evidence="1">Cell membrane</location>
        <topology evidence="1">Multi-pass membrane protein</topology>
    </subcellularLocation>
</comment>
<accession>A0A0D2GN49</accession>
<gene>
    <name evidence="9" type="ORF">X474_00575</name>
</gene>
<feature type="transmembrane region" description="Helical" evidence="8">
    <location>
        <begin position="453"/>
        <end position="473"/>
    </location>
</feature>
<dbReference type="GO" id="GO:0005886">
    <property type="term" value="C:plasma membrane"/>
    <property type="evidence" value="ECO:0007669"/>
    <property type="project" value="UniProtKB-SubCell"/>
</dbReference>
<protein>
    <recommendedName>
        <fullName evidence="11">Glycosyl transferase</fullName>
    </recommendedName>
</protein>
<evidence type="ECO:0000256" key="3">
    <source>
        <dbReference type="ARBA" id="ARBA00022679"/>
    </source>
</evidence>
<feature type="transmembrane region" description="Helical" evidence="8">
    <location>
        <begin position="306"/>
        <end position="328"/>
    </location>
</feature>
<feature type="transmembrane region" description="Helical" evidence="8">
    <location>
        <begin position="229"/>
        <end position="251"/>
    </location>
</feature>
<keyword evidence="10" id="KW-1185">Reference proteome</keyword>
<feature type="transmembrane region" description="Helical" evidence="8">
    <location>
        <begin position="68"/>
        <end position="84"/>
    </location>
</feature>
<dbReference type="FunCoup" id="A0A0D2GN49">
    <property type="interactions" value="301"/>
</dbReference>
<dbReference type="GO" id="GO:0009103">
    <property type="term" value="P:lipopolysaccharide biosynthetic process"/>
    <property type="evidence" value="ECO:0007669"/>
    <property type="project" value="TreeGrafter"/>
</dbReference>
<feature type="transmembrane region" description="Helical" evidence="8">
    <location>
        <begin position="356"/>
        <end position="377"/>
    </location>
</feature>
<evidence type="ECO:0000313" key="9">
    <source>
        <dbReference type="EMBL" id="KIX16047.1"/>
    </source>
</evidence>
<feature type="binding site" evidence="7">
    <location>
        <position position="201"/>
    </location>
    <ligand>
        <name>Mg(2+)</name>
        <dbReference type="ChEBI" id="CHEBI:18420"/>
    </ligand>
</feature>
<dbReference type="SUPFAM" id="SSF53335">
    <property type="entry name" value="S-adenosyl-L-methionine-dependent methyltransferases"/>
    <property type="match status" value="1"/>
</dbReference>
<feature type="transmembrane region" description="Helical" evidence="8">
    <location>
        <begin position="197"/>
        <end position="217"/>
    </location>
</feature>
<keyword evidence="5 8" id="KW-1133">Transmembrane helix</keyword>
<evidence type="ECO:0000313" key="10">
    <source>
        <dbReference type="Proteomes" id="UP000032233"/>
    </source>
</evidence>
<dbReference type="EMBL" id="AZAC01000001">
    <property type="protein sequence ID" value="KIX16047.1"/>
    <property type="molecule type" value="Genomic_DNA"/>
</dbReference>
<name>A0A0D2GN49_9BACT</name>
<dbReference type="PATRIC" id="fig|1429043.3.peg.118"/>
<dbReference type="GO" id="GO:0071555">
    <property type="term" value="P:cell wall organization"/>
    <property type="evidence" value="ECO:0007669"/>
    <property type="project" value="TreeGrafter"/>
</dbReference>
<evidence type="ECO:0000256" key="5">
    <source>
        <dbReference type="ARBA" id="ARBA00022989"/>
    </source>
</evidence>
<dbReference type="GO" id="GO:0044038">
    <property type="term" value="P:cell wall macromolecule biosynthetic process"/>
    <property type="evidence" value="ECO:0007669"/>
    <property type="project" value="TreeGrafter"/>
</dbReference>
<keyword evidence="6 8" id="KW-0472">Membrane</keyword>
<feature type="transmembrane region" description="Helical" evidence="8">
    <location>
        <begin position="172"/>
        <end position="190"/>
    </location>
</feature>